<reference evidence="1 2" key="1">
    <citation type="submission" date="2024-02" db="EMBL/GenBank/DDBJ databases">
        <title>de novo genome assembly of Solanum bulbocastanum strain 11H21.</title>
        <authorList>
            <person name="Hosaka A.J."/>
        </authorList>
    </citation>
    <scope>NUCLEOTIDE SEQUENCE [LARGE SCALE GENOMIC DNA]</scope>
    <source>
        <tissue evidence="1">Young leaves</tissue>
    </source>
</reference>
<name>A0AAN8U0C1_SOLBU</name>
<dbReference type="Proteomes" id="UP001371456">
    <property type="component" value="Unassembled WGS sequence"/>
</dbReference>
<proteinExistence type="predicted"/>
<organism evidence="1 2">
    <name type="scientific">Solanum bulbocastanum</name>
    <name type="common">Wild potato</name>
    <dbReference type="NCBI Taxonomy" id="147425"/>
    <lineage>
        <taxon>Eukaryota</taxon>
        <taxon>Viridiplantae</taxon>
        <taxon>Streptophyta</taxon>
        <taxon>Embryophyta</taxon>
        <taxon>Tracheophyta</taxon>
        <taxon>Spermatophyta</taxon>
        <taxon>Magnoliopsida</taxon>
        <taxon>eudicotyledons</taxon>
        <taxon>Gunneridae</taxon>
        <taxon>Pentapetalae</taxon>
        <taxon>asterids</taxon>
        <taxon>lamiids</taxon>
        <taxon>Solanales</taxon>
        <taxon>Solanaceae</taxon>
        <taxon>Solanoideae</taxon>
        <taxon>Solaneae</taxon>
        <taxon>Solanum</taxon>
    </lineage>
</organism>
<protein>
    <submittedName>
        <fullName evidence="1">Uncharacterized protein</fullName>
    </submittedName>
</protein>
<evidence type="ECO:0000313" key="1">
    <source>
        <dbReference type="EMBL" id="KAK6793626.1"/>
    </source>
</evidence>
<sequence>MVVAEYVVVGGDYMGVWEDSPKSWNWKSFSKMTVPIALRCNGSYDDMIASAIEAGELTCEPN</sequence>
<keyword evidence="2" id="KW-1185">Reference proteome</keyword>
<gene>
    <name evidence="1" type="ORF">RDI58_007079</name>
</gene>
<evidence type="ECO:0000313" key="2">
    <source>
        <dbReference type="Proteomes" id="UP001371456"/>
    </source>
</evidence>
<comment type="caution">
    <text evidence="1">The sequence shown here is derived from an EMBL/GenBank/DDBJ whole genome shotgun (WGS) entry which is preliminary data.</text>
</comment>
<dbReference type="AlphaFoldDB" id="A0AAN8U0C1"/>
<dbReference type="EMBL" id="JBANQN010000003">
    <property type="protein sequence ID" value="KAK6793626.1"/>
    <property type="molecule type" value="Genomic_DNA"/>
</dbReference>
<accession>A0AAN8U0C1</accession>